<dbReference type="AlphaFoldDB" id="A0AAJ6TU09"/>
<dbReference type="RefSeq" id="XP_011017089.1">
    <property type="nucleotide sequence ID" value="XM_011018787.1"/>
</dbReference>
<evidence type="ECO:0000313" key="2">
    <source>
        <dbReference type="Proteomes" id="UP000694918"/>
    </source>
</evidence>
<feature type="compositionally biased region" description="Basic residues" evidence="1">
    <location>
        <begin position="154"/>
        <end position="163"/>
    </location>
</feature>
<organism evidence="2 3">
    <name type="scientific">Populus euphratica</name>
    <name type="common">Euphrates poplar</name>
    <dbReference type="NCBI Taxonomy" id="75702"/>
    <lineage>
        <taxon>Eukaryota</taxon>
        <taxon>Viridiplantae</taxon>
        <taxon>Streptophyta</taxon>
        <taxon>Embryophyta</taxon>
        <taxon>Tracheophyta</taxon>
        <taxon>Spermatophyta</taxon>
        <taxon>Magnoliopsida</taxon>
        <taxon>eudicotyledons</taxon>
        <taxon>Gunneridae</taxon>
        <taxon>Pentapetalae</taxon>
        <taxon>rosids</taxon>
        <taxon>fabids</taxon>
        <taxon>Malpighiales</taxon>
        <taxon>Salicaceae</taxon>
        <taxon>Saliceae</taxon>
        <taxon>Populus</taxon>
    </lineage>
</organism>
<dbReference type="Proteomes" id="UP000694918">
    <property type="component" value="Unplaced"/>
</dbReference>
<dbReference type="PANTHER" id="PTHR34061:SF2">
    <property type="entry name" value="PROTEIN, PUTATIVE-RELATED"/>
    <property type="match status" value="1"/>
</dbReference>
<accession>A0AAJ6TU09</accession>
<gene>
    <name evidence="3" type="primary">LOC105120537</name>
</gene>
<evidence type="ECO:0000313" key="3">
    <source>
        <dbReference type="RefSeq" id="XP_011017089.1"/>
    </source>
</evidence>
<reference evidence="3" key="1">
    <citation type="submission" date="2025-08" db="UniProtKB">
        <authorList>
            <consortium name="RefSeq"/>
        </authorList>
    </citation>
    <scope>IDENTIFICATION</scope>
</reference>
<proteinExistence type="predicted"/>
<protein>
    <submittedName>
        <fullName evidence="3">Uncharacterized protein LOC105120537</fullName>
    </submittedName>
</protein>
<name>A0AAJ6TU09_POPEU</name>
<feature type="region of interest" description="Disordered" evidence="1">
    <location>
        <begin position="134"/>
        <end position="171"/>
    </location>
</feature>
<evidence type="ECO:0000256" key="1">
    <source>
        <dbReference type="SAM" id="MobiDB-lite"/>
    </source>
</evidence>
<keyword evidence="2" id="KW-1185">Reference proteome</keyword>
<dbReference type="PANTHER" id="PTHR34061">
    <property type="entry name" value="PROTEIN, PUTATIVE-RELATED"/>
    <property type="match status" value="1"/>
</dbReference>
<sequence>MRITVKCLSQVFTRTYLLNGTTDNLNTRPVETSYKARGFFSSPLFLRLATTLWTFQFMAATTSSTNYSSFFNLRSNSVEPRVRTSTSHGSSPGCGKLDGVATWFINGVAGAFFASMERCSCIRIATEDDGDEANDAPLILHDGNTRRHEGGTINRRRTGKGKRSTGAFDED</sequence>
<dbReference type="KEGG" id="peu:105120537"/>
<dbReference type="GeneID" id="105120537"/>